<comment type="subcellular location">
    <subcellularLocation>
        <location evidence="1 6">Membrane</location>
        <topology evidence="1 6">Multi-pass membrane protein</topology>
    </subcellularLocation>
</comment>
<keyword evidence="3 6" id="KW-0812">Transmembrane</keyword>
<dbReference type="PANTHER" id="PTHR31218">
    <property type="entry name" value="WAT1-RELATED PROTEIN"/>
    <property type="match status" value="1"/>
</dbReference>
<proteinExistence type="inferred from homology"/>
<feature type="transmembrane region" description="Helical" evidence="6">
    <location>
        <begin position="24"/>
        <end position="47"/>
    </location>
</feature>
<feature type="domain" description="EamA" evidence="7">
    <location>
        <begin position="3"/>
        <end position="137"/>
    </location>
</feature>
<feature type="domain" description="EamA" evidence="7">
    <location>
        <begin position="173"/>
        <end position="310"/>
    </location>
</feature>
<protein>
    <recommendedName>
        <fullName evidence="6">WAT1-related protein</fullName>
    </recommendedName>
</protein>
<accession>A0AAE0B4P9</accession>
<dbReference type="Pfam" id="PF00892">
    <property type="entry name" value="EamA"/>
    <property type="match status" value="2"/>
</dbReference>
<keyword evidence="9" id="KW-1185">Reference proteome</keyword>
<name>A0AAE0B4P9_9ROSI</name>
<evidence type="ECO:0000256" key="6">
    <source>
        <dbReference type="RuleBase" id="RU363077"/>
    </source>
</evidence>
<evidence type="ECO:0000313" key="9">
    <source>
        <dbReference type="Proteomes" id="UP001281410"/>
    </source>
</evidence>
<evidence type="ECO:0000256" key="3">
    <source>
        <dbReference type="ARBA" id="ARBA00022692"/>
    </source>
</evidence>
<evidence type="ECO:0000256" key="1">
    <source>
        <dbReference type="ARBA" id="ARBA00004141"/>
    </source>
</evidence>
<comment type="similarity">
    <text evidence="2 6">Belongs to the drug/metabolite transporter (DMT) superfamily. Plant drug/metabolite exporter (P-DME) (TC 2.A.7.4) family.</text>
</comment>
<gene>
    <name evidence="8" type="ORF">Dsin_000995</name>
</gene>
<evidence type="ECO:0000256" key="4">
    <source>
        <dbReference type="ARBA" id="ARBA00022989"/>
    </source>
</evidence>
<dbReference type="AlphaFoldDB" id="A0AAE0B4P9"/>
<evidence type="ECO:0000259" key="7">
    <source>
        <dbReference type="Pfam" id="PF00892"/>
    </source>
</evidence>
<dbReference type="GO" id="GO:0016020">
    <property type="term" value="C:membrane"/>
    <property type="evidence" value="ECO:0007669"/>
    <property type="project" value="UniProtKB-SubCell"/>
</dbReference>
<dbReference type="Proteomes" id="UP001281410">
    <property type="component" value="Unassembled WGS sequence"/>
</dbReference>
<dbReference type="InterPro" id="IPR037185">
    <property type="entry name" value="EmrE-like"/>
</dbReference>
<feature type="transmembrane region" description="Helical" evidence="6">
    <location>
        <begin position="236"/>
        <end position="258"/>
    </location>
</feature>
<dbReference type="EMBL" id="JANJYJ010000001">
    <property type="protein sequence ID" value="KAK3229114.1"/>
    <property type="molecule type" value="Genomic_DNA"/>
</dbReference>
<feature type="transmembrane region" description="Helical" evidence="6">
    <location>
        <begin position="270"/>
        <end position="288"/>
    </location>
</feature>
<feature type="transmembrane region" description="Helical" evidence="6">
    <location>
        <begin position="294"/>
        <end position="313"/>
    </location>
</feature>
<comment type="caution">
    <text evidence="8">The sequence shown here is derived from an EMBL/GenBank/DDBJ whole genome shotgun (WGS) entry which is preliminary data.</text>
</comment>
<reference evidence="8" key="1">
    <citation type="journal article" date="2023" name="Plant J.">
        <title>Genome sequences and population genomics provide insights into the demographic history, inbreeding, and mutation load of two 'living fossil' tree species of Dipteronia.</title>
        <authorList>
            <person name="Feng Y."/>
            <person name="Comes H.P."/>
            <person name="Chen J."/>
            <person name="Zhu S."/>
            <person name="Lu R."/>
            <person name="Zhang X."/>
            <person name="Li P."/>
            <person name="Qiu J."/>
            <person name="Olsen K.M."/>
            <person name="Qiu Y."/>
        </authorList>
    </citation>
    <scope>NUCLEOTIDE SEQUENCE</scope>
    <source>
        <strain evidence="8">NBL</strain>
    </source>
</reference>
<dbReference type="GO" id="GO:0022857">
    <property type="term" value="F:transmembrane transporter activity"/>
    <property type="evidence" value="ECO:0007669"/>
    <property type="project" value="InterPro"/>
</dbReference>
<feature type="transmembrane region" description="Helical" evidence="6">
    <location>
        <begin position="174"/>
        <end position="191"/>
    </location>
</feature>
<feature type="transmembrane region" description="Helical" evidence="6">
    <location>
        <begin position="87"/>
        <end position="110"/>
    </location>
</feature>
<keyword evidence="5 6" id="KW-0472">Membrane</keyword>
<feature type="transmembrane region" description="Helical" evidence="6">
    <location>
        <begin position="122"/>
        <end position="140"/>
    </location>
</feature>
<sequence>MIIVQVFATGMQLLSKVILSQGTFIFALLTYRHLVAALCVSPFAFFFERGLSKKYTWSLLFWLFINALTGMTGAMGLYYYGLRDTTATYAINFLNLIPIFTFLFSIILRIEKLKLDTTEGKFKILGAILCVGGALTTSLYKGKDIIHFGHPKIHQNSSSTITVNISQRHHWTRGTFMLVGSVMCYASWYMVQVKLQKIFPFKFTSTMLTCIVTSLQSAVIGLCIDTSKASWTLGWNLQLITIVYSGALATAATFCLITRVIPKRGPTYPPMFNPLALIFTSFFEALIFGQVITLGSLLGSFFIIVGLYAFLWAKKKEYKKFQAQVQAQAQANEQVTVVSDEDLSRVNSTIIPTYSLEDHSSTVADNAKP</sequence>
<organism evidence="8 9">
    <name type="scientific">Dipteronia sinensis</name>
    <dbReference type="NCBI Taxonomy" id="43782"/>
    <lineage>
        <taxon>Eukaryota</taxon>
        <taxon>Viridiplantae</taxon>
        <taxon>Streptophyta</taxon>
        <taxon>Embryophyta</taxon>
        <taxon>Tracheophyta</taxon>
        <taxon>Spermatophyta</taxon>
        <taxon>Magnoliopsida</taxon>
        <taxon>eudicotyledons</taxon>
        <taxon>Gunneridae</taxon>
        <taxon>Pentapetalae</taxon>
        <taxon>rosids</taxon>
        <taxon>malvids</taxon>
        <taxon>Sapindales</taxon>
        <taxon>Sapindaceae</taxon>
        <taxon>Hippocastanoideae</taxon>
        <taxon>Acereae</taxon>
        <taxon>Dipteronia</taxon>
    </lineage>
</organism>
<dbReference type="SUPFAM" id="SSF103481">
    <property type="entry name" value="Multidrug resistance efflux transporter EmrE"/>
    <property type="match status" value="2"/>
</dbReference>
<evidence type="ECO:0000256" key="2">
    <source>
        <dbReference type="ARBA" id="ARBA00007635"/>
    </source>
</evidence>
<keyword evidence="4 6" id="KW-1133">Transmembrane helix</keyword>
<dbReference type="InterPro" id="IPR000620">
    <property type="entry name" value="EamA_dom"/>
</dbReference>
<feature type="transmembrane region" description="Helical" evidence="6">
    <location>
        <begin position="203"/>
        <end position="224"/>
    </location>
</feature>
<evidence type="ECO:0000256" key="5">
    <source>
        <dbReference type="ARBA" id="ARBA00023136"/>
    </source>
</evidence>
<evidence type="ECO:0000313" key="8">
    <source>
        <dbReference type="EMBL" id="KAK3229114.1"/>
    </source>
</evidence>
<feature type="transmembrane region" description="Helical" evidence="6">
    <location>
        <begin position="59"/>
        <end position="81"/>
    </location>
</feature>
<dbReference type="InterPro" id="IPR030184">
    <property type="entry name" value="WAT1-related"/>
</dbReference>